<reference evidence="1 2" key="1">
    <citation type="journal article" date="2012" name="J. Bacteriol.">
        <title>Genome sequence of deep-sea manganese-oxidizing bacterium Marinobacter manganoxydans MnI7-9.</title>
        <authorList>
            <person name="Wang H."/>
            <person name="Li H."/>
            <person name="Shao Z."/>
            <person name="Liao S."/>
            <person name="Johnstone L."/>
            <person name="Rensing C."/>
            <person name="Wang G."/>
        </authorList>
    </citation>
    <scope>NUCLEOTIDE SEQUENCE [LARGE SCALE GENOMIC DNA]</scope>
    <source>
        <strain evidence="1 2">MnI7-9</strain>
    </source>
</reference>
<proteinExistence type="predicted"/>
<dbReference type="Gene3D" id="3.30.420.10">
    <property type="entry name" value="Ribonuclease H-like superfamily/Ribonuclease H"/>
    <property type="match status" value="1"/>
</dbReference>
<organism evidence="1 2">
    <name type="scientific">Marinobacter manganoxydans MnI7-9</name>
    <dbReference type="NCBI Taxonomy" id="1094979"/>
    <lineage>
        <taxon>Bacteria</taxon>
        <taxon>Pseudomonadati</taxon>
        <taxon>Pseudomonadota</taxon>
        <taxon>Gammaproteobacteria</taxon>
        <taxon>Pseudomonadales</taxon>
        <taxon>Marinobacteraceae</taxon>
        <taxon>Marinobacter</taxon>
    </lineage>
</organism>
<name>G6YZ23_9GAMM</name>
<gene>
    <name evidence="1" type="ORF">KYE_19684</name>
</gene>
<dbReference type="PATRIC" id="fig|1094979.3.peg.3819"/>
<dbReference type="InterPro" id="IPR036397">
    <property type="entry name" value="RNaseH_sf"/>
</dbReference>
<dbReference type="Proteomes" id="UP000003208">
    <property type="component" value="Unassembled WGS sequence"/>
</dbReference>
<protein>
    <recommendedName>
        <fullName evidence="3">Exonuclease domain-containing protein</fullName>
    </recommendedName>
</protein>
<dbReference type="GO" id="GO:0003676">
    <property type="term" value="F:nucleic acid binding"/>
    <property type="evidence" value="ECO:0007669"/>
    <property type="project" value="InterPro"/>
</dbReference>
<dbReference type="AlphaFoldDB" id="G6YZ23"/>
<dbReference type="SUPFAM" id="SSF53098">
    <property type="entry name" value="Ribonuclease H-like"/>
    <property type="match status" value="1"/>
</dbReference>
<evidence type="ECO:0008006" key="3">
    <source>
        <dbReference type="Google" id="ProtNLM"/>
    </source>
</evidence>
<accession>G6YZ23</accession>
<dbReference type="InterPro" id="IPR012337">
    <property type="entry name" value="RNaseH-like_sf"/>
</dbReference>
<keyword evidence="2" id="KW-1185">Reference proteome</keyword>
<evidence type="ECO:0000313" key="1">
    <source>
        <dbReference type="EMBL" id="EHJ02565.1"/>
    </source>
</evidence>
<dbReference type="EMBL" id="AGTR01000085">
    <property type="protein sequence ID" value="EHJ02565.1"/>
    <property type="molecule type" value="Genomic_DNA"/>
</dbReference>
<evidence type="ECO:0000313" key="2">
    <source>
        <dbReference type="Proteomes" id="UP000003208"/>
    </source>
</evidence>
<sequence>MGSRLACGAGKLSEKQLISYTDSMTTIQPAFIDFEASSLDLIASYPIEVGICMPDGTLHSWLISPHVLWQDWSQSAEQIHGISRETLEADGIAVSEVASALNELLPEQVFCDAWTFDSFWLHRLFKAARMTPTFQLESISALLDTRQVREWSALRQQVITELGLPVHRAANDALILHKTWERIAPNQDELAPLTGQTRQA</sequence>